<evidence type="ECO:0000313" key="2">
    <source>
        <dbReference type="Proteomes" id="UP000295063"/>
    </source>
</evidence>
<dbReference type="InterPro" id="IPR025906">
    <property type="entry name" value="YjfB_motility"/>
</dbReference>
<dbReference type="AlphaFoldDB" id="A0A4R1PZL7"/>
<protein>
    <submittedName>
        <fullName evidence="1">Putative motility protein YjfB-like</fullName>
    </submittedName>
</protein>
<comment type="caution">
    <text evidence="1">The sequence shown here is derived from an EMBL/GenBank/DDBJ whole genome shotgun (WGS) entry which is preliminary data.</text>
</comment>
<dbReference type="EMBL" id="SLUI01000006">
    <property type="protein sequence ID" value="TCL37143.1"/>
    <property type="molecule type" value="Genomic_DNA"/>
</dbReference>
<proteinExistence type="predicted"/>
<accession>A0A4R1PZL7</accession>
<reference evidence="1 2" key="1">
    <citation type="submission" date="2019-03" db="EMBL/GenBank/DDBJ databases">
        <title>Genomic Encyclopedia of Type Strains, Phase IV (KMG-IV): sequencing the most valuable type-strain genomes for metagenomic binning, comparative biology and taxonomic classification.</title>
        <authorList>
            <person name="Goeker M."/>
        </authorList>
    </citation>
    <scope>NUCLEOTIDE SEQUENCE [LARGE SCALE GENOMIC DNA]</scope>
    <source>
        <strain evidence="1 2">DSM 15969</strain>
    </source>
</reference>
<dbReference type="OrthoDB" id="1924973at2"/>
<dbReference type="Pfam" id="PF14070">
    <property type="entry name" value="YjfB_motility"/>
    <property type="match status" value="1"/>
</dbReference>
<sequence length="61" mass="6617">MDIAALSTVSANVRIQQEVSVLNMKRAMELTEQNGQGIQQLIQSVGQSLEPHLGKNVDIAI</sequence>
<dbReference type="RefSeq" id="WP_132079231.1">
    <property type="nucleotide sequence ID" value="NZ_DAIMLW010000220.1"/>
</dbReference>
<name>A0A4R1PZL7_9FIRM</name>
<organism evidence="1 2">
    <name type="scientific">Anaerospora hongkongensis</name>
    <dbReference type="NCBI Taxonomy" id="244830"/>
    <lineage>
        <taxon>Bacteria</taxon>
        <taxon>Bacillati</taxon>
        <taxon>Bacillota</taxon>
        <taxon>Negativicutes</taxon>
        <taxon>Selenomonadales</taxon>
        <taxon>Sporomusaceae</taxon>
        <taxon>Anaerospora</taxon>
    </lineage>
</organism>
<keyword evidence="2" id="KW-1185">Reference proteome</keyword>
<gene>
    <name evidence="1" type="ORF">EV210_1064</name>
</gene>
<dbReference type="Proteomes" id="UP000295063">
    <property type="component" value="Unassembled WGS sequence"/>
</dbReference>
<evidence type="ECO:0000313" key="1">
    <source>
        <dbReference type="EMBL" id="TCL37143.1"/>
    </source>
</evidence>